<reference evidence="1 2" key="1">
    <citation type="journal article" date="2019" name="Genome Biol. Evol.">
        <title>Insights into the evolution of the New World diploid cottons (Gossypium, subgenus Houzingenia) based on genome sequencing.</title>
        <authorList>
            <person name="Grover C.E."/>
            <person name="Arick M.A. 2nd"/>
            <person name="Thrash A."/>
            <person name="Conover J.L."/>
            <person name="Sanders W.S."/>
            <person name="Peterson D.G."/>
            <person name="Frelichowski J.E."/>
            <person name="Scheffler J.A."/>
            <person name="Scheffler B.E."/>
            <person name="Wendel J.F."/>
        </authorList>
    </citation>
    <scope>NUCLEOTIDE SEQUENCE [LARGE SCALE GENOMIC DNA]</scope>
    <source>
        <strain evidence="1">6</strain>
        <tissue evidence="1">Leaf</tissue>
    </source>
</reference>
<sequence length="95" mass="10485">MGPLVTMIPSYLNLDLDNVLIDMVLGNGTWNLDVFRLWLPEVIVCKITGIPPPHLAVGGTVINRNGDWIFGFTRFLGSCLVFEAELWGILDGLSI</sequence>
<dbReference type="EMBL" id="JABFAE010000008">
    <property type="protein sequence ID" value="MBA0833770.1"/>
    <property type="molecule type" value="Genomic_DNA"/>
</dbReference>
<evidence type="ECO:0008006" key="3">
    <source>
        <dbReference type="Google" id="ProtNLM"/>
    </source>
</evidence>
<name>A0A7J9JH85_9ROSI</name>
<evidence type="ECO:0000313" key="1">
    <source>
        <dbReference type="EMBL" id="MBA0833770.1"/>
    </source>
</evidence>
<accession>A0A7J9JH85</accession>
<protein>
    <recommendedName>
        <fullName evidence="3">RNase H type-1 domain-containing protein</fullName>
    </recommendedName>
</protein>
<keyword evidence="2" id="KW-1185">Reference proteome</keyword>
<gene>
    <name evidence="1" type="ORF">Goarm_006192</name>
</gene>
<comment type="caution">
    <text evidence="1">The sequence shown here is derived from an EMBL/GenBank/DDBJ whole genome shotgun (WGS) entry which is preliminary data.</text>
</comment>
<evidence type="ECO:0000313" key="2">
    <source>
        <dbReference type="Proteomes" id="UP000593575"/>
    </source>
</evidence>
<organism evidence="1 2">
    <name type="scientific">Gossypium armourianum</name>
    <dbReference type="NCBI Taxonomy" id="34283"/>
    <lineage>
        <taxon>Eukaryota</taxon>
        <taxon>Viridiplantae</taxon>
        <taxon>Streptophyta</taxon>
        <taxon>Embryophyta</taxon>
        <taxon>Tracheophyta</taxon>
        <taxon>Spermatophyta</taxon>
        <taxon>Magnoliopsida</taxon>
        <taxon>eudicotyledons</taxon>
        <taxon>Gunneridae</taxon>
        <taxon>Pentapetalae</taxon>
        <taxon>rosids</taxon>
        <taxon>malvids</taxon>
        <taxon>Malvales</taxon>
        <taxon>Malvaceae</taxon>
        <taxon>Malvoideae</taxon>
        <taxon>Gossypium</taxon>
    </lineage>
</organism>
<dbReference type="Proteomes" id="UP000593575">
    <property type="component" value="Unassembled WGS sequence"/>
</dbReference>
<dbReference type="AlphaFoldDB" id="A0A7J9JH85"/>
<proteinExistence type="predicted"/>